<keyword evidence="2 5" id="KW-0812">Transmembrane</keyword>
<dbReference type="GO" id="GO:0016020">
    <property type="term" value="C:membrane"/>
    <property type="evidence" value="ECO:0007669"/>
    <property type="project" value="UniProtKB-SubCell"/>
</dbReference>
<comment type="subcellular location">
    <subcellularLocation>
        <location evidence="1">Membrane</location>
        <topology evidence="1">Multi-pass membrane protein</topology>
    </subcellularLocation>
</comment>
<keyword evidence="4 5" id="KW-0472">Membrane</keyword>
<keyword evidence="8" id="KW-1185">Reference proteome</keyword>
<evidence type="ECO:0000256" key="3">
    <source>
        <dbReference type="ARBA" id="ARBA00022989"/>
    </source>
</evidence>
<dbReference type="OrthoDB" id="2117453at2759"/>
<proteinExistence type="predicted"/>
<organism evidence="7 8">
    <name type="scientific">Emericellopsis cladophorae</name>
    <dbReference type="NCBI Taxonomy" id="2686198"/>
    <lineage>
        <taxon>Eukaryota</taxon>
        <taxon>Fungi</taxon>
        <taxon>Dikarya</taxon>
        <taxon>Ascomycota</taxon>
        <taxon>Pezizomycotina</taxon>
        <taxon>Sordariomycetes</taxon>
        <taxon>Hypocreomycetidae</taxon>
        <taxon>Hypocreales</taxon>
        <taxon>Bionectriaceae</taxon>
        <taxon>Emericellopsis</taxon>
    </lineage>
</organism>
<feature type="transmembrane region" description="Helical" evidence="5">
    <location>
        <begin position="35"/>
        <end position="58"/>
    </location>
</feature>
<evidence type="ECO:0000256" key="2">
    <source>
        <dbReference type="ARBA" id="ARBA00022692"/>
    </source>
</evidence>
<dbReference type="PANTHER" id="PTHR37451">
    <property type="entry name" value="MARVEL DOMAIN"/>
    <property type="match status" value="1"/>
</dbReference>
<dbReference type="RefSeq" id="XP_051362170.1">
    <property type="nucleotide sequence ID" value="XM_051506610.1"/>
</dbReference>
<evidence type="ECO:0000256" key="4">
    <source>
        <dbReference type="ARBA" id="ARBA00023136"/>
    </source>
</evidence>
<dbReference type="Pfam" id="PF01284">
    <property type="entry name" value="MARVEL"/>
    <property type="match status" value="1"/>
</dbReference>
<reference evidence="7" key="1">
    <citation type="journal article" date="2021" name="J Fungi (Basel)">
        <title>Genomic and Metabolomic Analyses of the Marine Fungus Emericellopsis cladophorae: Insights into Saltwater Adaptability Mechanisms and Its Biosynthetic Potential.</title>
        <authorList>
            <person name="Goncalves M.F.M."/>
            <person name="Hilario S."/>
            <person name="Van de Peer Y."/>
            <person name="Esteves A.C."/>
            <person name="Alves A."/>
        </authorList>
    </citation>
    <scope>NUCLEOTIDE SEQUENCE</scope>
    <source>
        <strain evidence="7">MUM 19.33</strain>
    </source>
</reference>
<sequence length="189" mass="20535">MKYRESAKEHEVMGRAHVMLGCKSRGRRRTAIMNLGSFGKLTIVYAFAALLLIIELGLTGYVVGQTHRNWWGESPSQFAFMLFTTVWSILILIYIAITPAVAPSLYIPVAALALLALTALFWFAGSIAMAVLVGIPDCNGNNFCQSAQAGVVFGFFNWIVFTGLAIWEGMGFARGRSTSTAKPTPYAGA</sequence>
<comment type="caution">
    <text evidence="7">The sequence shown here is derived from an EMBL/GenBank/DDBJ whole genome shotgun (WGS) entry which is preliminary data.</text>
</comment>
<accession>A0A9P9Y0J2</accession>
<protein>
    <recommendedName>
        <fullName evidence="6">MARVEL domain-containing protein</fullName>
    </recommendedName>
</protein>
<gene>
    <name evidence="7" type="ORF">J7T54_004087</name>
</gene>
<evidence type="ECO:0000256" key="1">
    <source>
        <dbReference type="ARBA" id="ARBA00004141"/>
    </source>
</evidence>
<evidence type="ECO:0000313" key="8">
    <source>
        <dbReference type="Proteomes" id="UP001055219"/>
    </source>
</evidence>
<dbReference type="Proteomes" id="UP001055219">
    <property type="component" value="Unassembled WGS sequence"/>
</dbReference>
<dbReference type="PANTHER" id="PTHR37451:SF1">
    <property type="entry name" value="MARVEL DOMAIN-CONTAINING PROTEIN"/>
    <property type="match status" value="1"/>
</dbReference>
<feature type="domain" description="MARVEL" evidence="6">
    <location>
        <begin position="42"/>
        <end position="166"/>
    </location>
</feature>
<dbReference type="GeneID" id="75830577"/>
<feature type="transmembrane region" description="Helical" evidence="5">
    <location>
        <begin position="147"/>
        <end position="167"/>
    </location>
</feature>
<dbReference type="EMBL" id="JAGIXG020000023">
    <property type="protein sequence ID" value="KAI6781314.1"/>
    <property type="molecule type" value="Genomic_DNA"/>
</dbReference>
<evidence type="ECO:0000259" key="6">
    <source>
        <dbReference type="Pfam" id="PF01284"/>
    </source>
</evidence>
<feature type="transmembrane region" description="Helical" evidence="5">
    <location>
        <begin position="78"/>
        <end position="97"/>
    </location>
</feature>
<evidence type="ECO:0000313" key="7">
    <source>
        <dbReference type="EMBL" id="KAI6781314.1"/>
    </source>
</evidence>
<feature type="transmembrane region" description="Helical" evidence="5">
    <location>
        <begin position="109"/>
        <end position="135"/>
    </location>
</feature>
<dbReference type="InterPro" id="IPR008253">
    <property type="entry name" value="Marvel"/>
</dbReference>
<evidence type="ECO:0000256" key="5">
    <source>
        <dbReference type="SAM" id="Phobius"/>
    </source>
</evidence>
<name>A0A9P9Y0J2_9HYPO</name>
<reference evidence="7" key="2">
    <citation type="submission" date="2022-07" db="EMBL/GenBank/DDBJ databases">
        <authorList>
            <person name="Goncalves M.F.M."/>
            <person name="Hilario S."/>
            <person name="Van De Peer Y."/>
            <person name="Esteves A.C."/>
            <person name="Alves A."/>
        </authorList>
    </citation>
    <scope>NUCLEOTIDE SEQUENCE</scope>
    <source>
        <strain evidence="7">MUM 19.33</strain>
    </source>
</reference>
<dbReference type="AlphaFoldDB" id="A0A9P9Y0J2"/>
<keyword evidence="3 5" id="KW-1133">Transmembrane helix</keyword>